<dbReference type="GO" id="GO:0006355">
    <property type="term" value="P:regulation of DNA-templated transcription"/>
    <property type="evidence" value="ECO:0007669"/>
    <property type="project" value="InterPro"/>
</dbReference>
<keyword evidence="3" id="KW-0067">ATP-binding</keyword>
<dbReference type="InterPro" id="IPR000014">
    <property type="entry name" value="PAS"/>
</dbReference>
<dbReference type="Gene3D" id="1.10.10.60">
    <property type="entry name" value="Homeodomain-like"/>
    <property type="match status" value="1"/>
</dbReference>
<dbReference type="Pfam" id="PF18024">
    <property type="entry name" value="HTH_50"/>
    <property type="match status" value="1"/>
</dbReference>
<dbReference type="Pfam" id="PF25601">
    <property type="entry name" value="AAA_lid_14"/>
    <property type="match status" value="1"/>
</dbReference>
<evidence type="ECO:0000259" key="11">
    <source>
        <dbReference type="PROSITE" id="PS50113"/>
    </source>
</evidence>
<evidence type="ECO:0000256" key="2">
    <source>
        <dbReference type="ARBA" id="ARBA00022797"/>
    </source>
</evidence>
<dbReference type="Proteomes" id="UP000006055">
    <property type="component" value="Chromosome"/>
</dbReference>
<dbReference type="AlphaFoldDB" id="I4C421"/>
<dbReference type="eggNOG" id="COG3290">
    <property type="taxonomic scope" value="Bacteria"/>
</dbReference>
<reference evidence="13" key="1">
    <citation type="submission" date="2012-06" db="EMBL/GenBank/DDBJ databases">
        <title>Complete sequence of chromosome of Desulfomonile tiedjei DSM 6799.</title>
        <authorList>
            <person name="Lucas S."/>
            <person name="Copeland A."/>
            <person name="Lapidus A."/>
            <person name="Glavina del Rio T."/>
            <person name="Dalin E."/>
            <person name="Tice H."/>
            <person name="Bruce D."/>
            <person name="Goodwin L."/>
            <person name="Pitluck S."/>
            <person name="Peters L."/>
            <person name="Ovchinnikova G."/>
            <person name="Zeytun A."/>
            <person name="Lu M."/>
            <person name="Kyrpides N."/>
            <person name="Mavromatis K."/>
            <person name="Ivanova N."/>
            <person name="Brettin T."/>
            <person name="Detter J.C."/>
            <person name="Han C."/>
            <person name="Larimer F."/>
            <person name="Land M."/>
            <person name="Hauser L."/>
            <person name="Markowitz V."/>
            <person name="Cheng J.-F."/>
            <person name="Hugenholtz P."/>
            <person name="Woyke T."/>
            <person name="Wu D."/>
            <person name="Spring S."/>
            <person name="Schroeder M."/>
            <person name="Brambilla E."/>
            <person name="Klenk H.-P."/>
            <person name="Eisen J.A."/>
        </authorList>
    </citation>
    <scope>NUCLEOTIDE SEQUENCE [LARGE SCALE GENOMIC DNA]</scope>
    <source>
        <strain evidence="13">ATCC 49306 / DSM 6799 / DCB-1</strain>
    </source>
</reference>
<dbReference type="InterPro" id="IPR027417">
    <property type="entry name" value="P-loop_NTPase"/>
</dbReference>
<dbReference type="GO" id="GO:0003677">
    <property type="term" value="F:DNA binding"/>
    <property type="evidence" value="ECO:0007669"/>
    <property type="project" value="UniProtKB-KW"/>
</dbReference>
<dbReference type="InterPro" id="IPR025943">
    <property type="entry name" value="Sigma_54_int_dom_ATP-bd_2"/>
</dbReference>
<dbReference type="Gene3D" id="3.40.50.300">
    <property type="entry name" value="P-loop containing nucleotide triphosphate hydrolases"/>
    <property type="match status" value="1"/>
</dbReference>
<dbReference type="PROSITE" id="PS00675">
    <property type="entry name" value="SIGMA54_INTERACT_1"/>
    <property type="match status" value="1"/>
</dbReference>
<dbReference type="Pfam" id="PF00989">
    <property type="entry name" value="PAS"/>
    <property type="match status" value="2"/>
</dbReference>
<keyword evidence="6" id="KW-0804">Transcription</keyword>
<dbReference type="PANTHER" id="PTHR32071:SF57">
    <property type="entry name" value="C4-DICARBOXYLATE TRANSPORT TRANSCRIPTIONAL REGULATORY PROTEIN DCTD"/>
    <property type="match status" value="1"/>
</dbReference>
<dbReference type="InterPro" id="IPR030828">
    <property type="entry name" value="HTH_TyrR"/>
</dbReference>
<dbReference type="PANTHER" id="PTHR32071">
    <property type="entry name" value="TRANSCRIPTIONAL REGULATORY PROTEIN"/>
    <property type="match status" value="1"/>
</dbReference>
<protein>
    <recommendedName>
        <fullName evidence="7">HTH-type transcriptional regulatory protein TyrR</fullName>
    </recommendedName>
</protein>
<dbReference type="Gene3D" id="3.30.450.20">
    <property type="entry name" value="PAS domain"/>
    <property type="match status" value="2"/>
</dbReference>
<dbReference type="SUPFAM" id="SSF52540">
    <property type="entry name" value="P-loop containing nucleoside triphosphate hydrolases"/>
    <property type="match status" value="1"/>
</dbReference>
<dbReference type="FunFam" id="3.40.50.300:FF:000006">
    <property type="entry name" value="DNA-binding transcriptional regulator NtrC"/>
    <property type="match status" value="1"/>
</dbReference>
<keyword evidence="13" id="KW-1185">Reference proteome</keyword>
<feature type="coiled-coil region" evidence="8">
    <location>
        <begin position="234"/>
        <end position="261"/>
    </location>
</feature>
<dbReference type="InterPro" id="IPR013767">
    <property type="entry name" value="PAS_fold"/>
</dbReference>
<dbReference type="Gene3D" id="1.10.8.60">
    <property type="match status" value="1"/>
</dbReference>
<evidence type="ECO:0000313" key="12">
    <source>
        <dbReference type="EMBL" id="AFM24312.1"/>
    </source>
</evidence>
<dbReference type="PROSITE" id="PS00688">
    <property type="entry name" value="SIGMA54_INTERACT_3"/>
    <property type="match status" value="1"/>
</dbReference>
<dbReference type="PROSITE" id="PS00676">
    <property type="entry name" value="SIGMA54_INTERACT_2"/>
    <property type="match status" value="1"/>
</dbReference>
<feature type="domain" description="Sigma-54 factor interaction" evidence="9">
    <location>
        <begin position="268"/>
        <end position="497"/>
    </location>
</feature>
<feature type="domain" description="PAS" evidence="10">
    <location>
        <begin position="124"/>
        <end position="175"/>
    </location>
</feature>
<dbReference type="eggNOG" id="COG3829">
    <property type="taxonomic scope" value="Bacteria"/>
</dbReference>
<feature type="domain" description="PAC" evidence="11">
    <location>
        <begin position="191"/>
        <end position="243"/>
    </location>
</feature>
<dbReference type="EMBL" id="CP003360">
    <property type="protein sequence ID" value="AFM24312.1"/>
    <property type="molecule type" value="Genomic_DNA"/>
</dbReference>
<evidence type="ECO:0000256" key="6">
    <source>
        <dbReference type="ARBA" id="ARBA00023163"/>
    </source>
</evidence>
<keyword evidence="5" id="KW-0238">DNA-binding</keyword>
<dbReference type="PROSITE" id="PS50113">
    <property type="entry name" value="PAC"/>
    <property type="match status" value="1"/>
</dbReference>
<dbReference type="InterPro" id="IPR000700">
    <property type="entry name" value="PAS-assoc_C"/>
</dbReference>
<dbReference type="SUPFAM" id="SSF55785">
    <property type="entry name" value="PYP-like sensor domain (PAS domain)"/>
    <property type="match status" value="2"/>
</dbReference>
<keyword evidence="4" id="KW-0805">Transcription regulation</keyword>
<dbReference type="InterPro" id="IPR003593">
    <property type="entry name" value="AAA+_ATPase"/>
</dbReference>
<dbReference type="NCBIfam" id="TIGR00229">
    <property type="entry name" value="sensory_box"/>
    <property type="match status" value="2"/>
</dbReference>
<dbReference type="InterPro" id="IPR002078">
    <property type="entry name" value="Sigma_54_int"/>
</dbReference>
<evidence type="ECO:0000259" key="9">
    <source>
        <dbReference type="PROSITE" id="PS50045"/>
    </source>
</evidence>
<name>I4C421_DESTA</name>
<dbReference type="OrthoDB" id="9763792at2"/>
<dbReference type="GO" id="GO:0005524">
    <property type="term" value="F:ATP binding"/>
    <property type="evidence" value="ECO:0007669"/>
    <property type="project" value="UniProtKB-KW"/>
</dbReference>
<dbReference type="InterPro" id="IPR035965">
    <property type="entry name" value="PAS-like_dom_sf"/>
</dbReference>
<evidence type="ECO:0000256" key="7">
    <source>
        <dbReference type="ARBA" id="ARBA00029500"/>
    </source>
</evidence>
<dbReference type="HOGENOM" id="CLU_000445_0_6_7"/>
<gene>
    <name evidence="12" type="ordered locus">Desti_1601</name>
</gene>
<dbReference type="InterPro" id="IPR009057">
    <property type="entry name" value="Homeodomain-like_sf"/>
</dbReference>
<dbReference type="InterPro" id="IPR025662">
    <property type="entry name" value="Sigma_54_int_dom_ATP-bd_1"/>
</dbReference>
<dbReference type="CDD" id="cd00130">
    <property type="entry name" value="PAS"/>
    <property type="match status" value="2"/>
</dbReference>
<dbReference type="RefSeq" id="WP_014809460.1">
    <property type="nucleotide sequence ID" value="NC_018025.1"/>
</dbReference>
<evidence type="ECO:0000256" key="3">
    <source>
        <dbReference type="ARBA" id="ARBA00022840"/>
    </source>
</evidence>
<dbReference type="SUPFAM" id="SSF46689">
    <property type="entry name" value="Homeodomain-like"/>
    <property type="match status" value="1"/>
</dbReference>
<evidence type="ECO:0000256" key="5">
    <source>
        <dbReference type="ARBA" id="ARBA00023125"/>
    </source>
</evidence>
<dbReference type="SMART" id="SM00091">
    <property type="entry name" value="PAS"/>
    <property type="match status" value="2"/>
</dbReference>
<evidence type="ECO:0000256" key="1">
    <source>
        <dbReference type="ARBA" id="ARBA00022741"/>
    </source>
</evidence>
<evidence type="ECO:0000259" key="10">
    <source>
        <dbReference type="PROSITE" id="PS50112"/>
    </source>
</evidence>
<accession>I4C421</accession>
<dbReference type="Pfam" id="PF00158">
    <property type="entry name" value="Sigma54_activat"/>
    <property type="match status" value="1"/>
</dbReference>
<evidence type="ECO:0000256" key="4">
    <source>
        <dbReference type="ARBA" id="ARBA00023015"/>
    </source>
</evidence>
<proteinExistence type="predicted"/>
<dbReference type="SMART" id="SM00382">
    <property type="entry name" value="AAA"/>
    <property type="match status" value="1"/>
</dbReference>
<keyword evidence="1" id="KW-0547">Nucleotide-binding</keyword>
<keyword evidence="2" id="KW-0058">Aromatic hydrocarbons catabolism</keyword>
<dbReference type="PROSITE" id="PS50045">
    <property type="entry name" value="SIGMA54_INTERACT_4"/>
    <property type="match status" value="1"/>
</dbReference>
<dbReference type="KEGG" id="dti:Desti_1601"/>
<feature type="domain" description="PAS" evidence="10">
    <location>
        <begin position="7"/>
        <end position="52"/>
    </location>
</feature>
<evidence type="ECO:0000256" key="8">
    <source>
        <dbReference type="SAM" id="Coils"/>
    </source>
</evidence>
<dbReference type="InterPro" id="IPR058031">
    <property type="entry name" value="AAA_lid_NorR"/>
</dbReference>
<keyword evidence="8" id="KW-0175">Coiled coil</keyword>
<dbReference type="InterPro" id="IPR025944">
    <property type="entry name" value="Sigma_54_int_dom_CS"/>
</dbReference>
<organism evidence="12 13">
    <name type="scientific">Desulfomonile tiedjei (strain ATCC 49306 / DSM 6799 / DCB-1)</name>
    <dbReference type="NCBI Taxonomy" id="706587"/>
    <lineage>
        <taxon>Bacteria</taxon>
        <taxon>Pseudomonadati</taxon>
        <taxon>Thermodesulfobacteriota</taxon>
        <taxon>Desulfomonilia</taxon>
        <taxon>Desulfomonilales</taxon>
        <taxon>Desulfomonilaceae</taxon>
        <taxon>Desulfomonile</taxon>
    </lineage>
</organism>
<dbReference type="CDD" id="cd00009">
    <property type="entry name" value="AAA"/>
    <property type="match status" value="1"/>
</dbReference>
<sequence length="586" mass="65504">MERMSHIPDTVRALIDAIHNPIIAIDAQGTIAMCNSAAESMLGHTREQVYGKRLDSYLETSELHRILETGQGELVRRLSIGSKAYVSNRTPVRINGETIGAVAVLQDISELEAISSELEHTRLISEQLNAIIESSFDGIYVTDGQARTLKVNAAYERITGLRREDVLGRTMMDLVKEGFYDESVTIRVLETGKPQSILQTIKTGKTVMVTGTPFLDKEGKTMLVVTNVRDVTELNLLQKKLENMHKLQSEAKIELEQLKESRRGGVRLSLRSKSMQEILQLGLRLSHVDSTVLVEGESGVGKEVFADIIHNSGPRQGNPFIKISCGAIPDQLLESELFGYVSGAFTGARKQGKAGLFEVADGGTIFLDEIGEMPLGLQVKLLRVLQERTITRVGDTVPIKVDVRVIAATNRNLAGMAQVGQFRKDLYYRLNVVPVRIPPLRERKEDIIDLVYRFLDSCNKRYGFSKQIDREVLNVLMDYEWPGNVRELENVMEQMVVVTQGEVITMDDLPSQLKRAMEGTQVLPVEDKPLKTVLEEVERRSLELAYRKHKTTRAVAKILGINQSTVVRKMRQYGIRPIGIAQGDAL</sequence>
<evidence type="ECO:0000313" key="13">
    <source>
        <dbReference type="Proteomes" id="UP000006055"/>
    </source>
</evidence>
<dbReference type="PROSITE" id="PS50112">
    <property type="entry name" value="PAS"/>
    <property type="match status" value="2"/>
</dbReference>